<evidence type="ECO:0000259" key="2">
    <source>
        <dbReference type="Pfam" id="PF21962"/>
    </source>
</evidence>
<reference evidence="3" key="1">
    <citation type="submission" date="2023-02" db="EMBL/GenBank/DDBJ databases">
        <title>Kitasatospora phosalacinea NBRC 14362.</title>
        <authorList>
            <person name="Ichikawa N."/>
            <person name="Sato H."/>
            <person name="Tonouchi N."/>
        </authorList>
    </citation>
    <scope>NUCLEOTIDE SEQUENCE</scope>
    <source>
        <strain evidence="3">NBRC 14362</strain>
    </source>
</reference>
<gene>
    <name evidence="3" type="ORF">Kpho01_28220</name>
</gene>
<evidence type="ECO:0000313" key="4">
    <source>
        <dbReference type="Proteomes" id="UP001165143"/>
    </source>
</evidence>
<protein>
    <recommendedName>
        <fullName evidence="2">DUF6924 domain-containing protein</fullName>
    </recommendedName>
</protein>
<proteinExistence type="predicted"/>
<feature type="region of interest" description="Disordered" evidence="1">
    <location>
        <begin position="61"/>
        <end position="80"/>
    </location>
</feature>
<dbReference type="RefSeq" id="WP_033253580.1">
    <property type="nucleotide sequence ID" value="NZ_BSRX01000014.1"/>
</dbReference>
<evidence type="ECO:0000256" key="1">
    <source>
        <dbReference type="SAM" id="MobiDB-lite"/>
    </source>
</evidence>
<dbReference type="AlphaFoldDB" id="A0A9W6PH77"/>
<dbReference type="Pfam" id="PF21962">
    <property type="entry name" value="DUF6924"/>
    <property type="match status" value="1"/>
</dbReference>
<dbReference type="OrthoDB" id="7854965at2"/>
<dbReference type="Proteomes" id="UP001165143">
    <property type="component" value="Unassembled WGS sequence"/>
</dbReference>
<comment type="caution">
    <text evidence="3">The sequence shown here is derived from an EMBL/GenBank/DDBJ whole genome shotgun (WGS) entry which is preliminary data.</text>
</comment>
<feature type="compositionally biased region" description="Low complexity" evidence="1">
    <location>
        <begin position="69"/>
        <end position="80"/>
    </location>
</feature>
<accession>A0A9W6PH77</accession>
<evidence type="ECO:0000313" key="3">
    <source>
        <dbReference type="EMBL" id="GLW54811.1"/>
    </source>
</evidence>
<dbReference type="InterPro" id="IPR053832">
    <property type="entry name" value="DUF6924"/>
</dbReference>
<dbReference type="EMBL" id="BSRX01000014">
    <property type="protein sequence ID" value="GLW54811.1"/>
    <property type="molecule type" value="Genomic_DNA"/>
</dbReference>
<feature type="domain" description="DUF6924" evidence="2">
    <location>
        <begin position="23"/>
        <end position="67"/>
    </location>
</feature>
<name>A0A9W6PH77_9ACTN</name>
<sequence>MEPVEDRPGNLDPAYYQDLIDRLRTDPPAREFHLAPAAVDTVHGNLLIANTDFDELARRAAESPDGVLPPTAAPTTDPDR</sequence>
<organism evidence="3 4">
    <name type="scientific">Kitasatospora phosalacinea</name>
    <dbReference type="NCBI Taxonomy" id="2065"/>
    <lineage>
        <taxon>Bacteria</taxon>
        <taxon>Bacillati</taxon>
        <taxon>Actinomycetota</taxon>
        <taxon>Actinomycetes</taxon>
        <taxon>Kitasatosporales</taxon>
        <taxon>Streptomycetaceae</taxon>
        <taxon>Kitasatospora</taxon>
    </lineage>
</organism>